<gene>
    <name evidence="1" type="ORF">GLOINDRAFT_27798</name>
</gene>
<dbReference type="HOGENOM" id="CLU_2655719_0_0_1"/>
<accession>U9TUT4</accession>
<dbReference type="EMBL" id="KI285541">
    <property type="protein sequence ID" value="ESA11870.1"/>
    <property type="molecule type" value="Genomic_DNA"/>
</dbReference>
<name>U9TUT4_RHIID</name>
<protein>
    <submittedName>
        <fullName evidence="1">Uncharacterized protein</fullName>
    </submittedName>
</protein>
<organism evidence="1">
    <name type="scientific">Rhizophagus irregularis (strain DAOM 181602 / DAOM 197198 / MUCL 43194)</name>
    <name type="common">Arbuscular mycorrhizal fungus</name>
    <name type="synonym">Glomus intraradices</name>
    <dbReference type="NCBI Taxonomy" id="747089"/>
    <lineage>
        <taxon>Eukaryota</taxon>
        <taxon>Fungi</taxon>
        <taxon>Fungi incertae sedis</taxon>
        <taxon>Mucoromycota</taxon>
        <taxon>Glomeromycotina</taxon>
        <taxon>Glomeromycetes</taxon>
        <taxon>Glomerales</taxon>
        <taxon>Glomeraceae</taxon>
        <taxon>Rhizophagus</taxon>
    </lineage>
</organism>
<reference evidence="1" key="1">
    <citation type="submission" date="2013-07" db="EMBL/GenBank/DDBJ databases">
        <title>The genome of an arbuscular mycorrhizal fungus provides insights into the evolution of the oldest plant symbiosis.</title>
        <authorList>
            <consortium name="DOE Joint Genome Institute"/>
            <person name="Tisserant E."/>
            <person name="Malbreil M."/>
            <person name="Kuo A."/>
            <person name="Kohler A."/>
            <person name="Symeonidi A."/>
            <person name="Balestrini R."/>
            <person name="Charron P."/>
            <person name="Duensing N."/>
            <person name="Frei-dit-Frey N."/>
            <person name="Gianinazzi-Pearson V."/>
            <person name="Gilbert B."/>
            <person name="Handa Y."/>
            <person name="Hijri M."/>
            <person name="Kaul R."/>
            <person name="Kawaguchi M."/>
            <person name="Krajinski F."/>
            <person name="Lammers P."/>
            <person name="Lapierre D."/>
            <person name="Masclaux F.G."/>
            <person name="Murat C."/>
            <person name="Morin E."/>
            <person name="Ndikumana S."/>
            <person name="Pagni M."/>
            <person name="Petitpierre D."/>
            <person name="Requena N."/>
            <person name="Rosikiewicz P."/>
            <person name="Riley R."/>
            <person name="Saito K."/>
            <person name="San Clemente H."/>
            <person name="Shapiro H."/>
            <person name="van Tuinen D."/>
            <person name="Becard G."/>
            <person name="Bonfante P."/>
            <person name="Paszkowski U."/>
            <person name="Shachar-Hill Y."/>
            <person name="Young J.P."/>
            <person name="Sanders I.R."/>
            <person name="Henrissat B."/>
            <person name="Rensing S.A."/>
            <person name="Grigoriev I.V."/>
            <person name="Corradi N."/>
            <person name="Roux C."/>
            <person name="Martin F."/>
        </authorList>
    </citation>
    <scope>NUCLEOTIDE SEQUENCE</scope>
    <source>
        <strain evidence="1">DAOM 197198</strain>
    </source>
</reference>
<proteinExistence type="predicted"/>
<dbReference type="AlphaFoldDB" id="U9TUT4"/>
<sequence>MENSKSQLMRVQNRSESLDPNRICDASSVQAISSGLLVLCIYSGALPCRYLLPGFGNFRMGLLPSLSFIISTDRWN</sequence>
<evidence type="ECO:0000313" key="1">
    <source>
        <dbReference type="EMBL" id="ESA11870.1"/>
    </source>
</evidence>